<comment type="catalytic activity">
    <reaction evidence="1">
        <text>ATP + protein L-histidine = ADP + protein N-phospho-L-histidine.</text>
        <dbReference type="EC" id="2.7.13.3"/>
    </reaction>
</comment>
<dbReference type="AlphaFoldDB" id="A0A6G6WH74"/>
<accession>A0A6G6WH74</accession>
<keyword evidence="5 9" id="KW-0418">Kinase</keyword>
<dbReference type="InterPro" id="IPR003594">
    <property type="entry name" value="HATPase_dom"/>
</dbReference>
<dbReference type="GO" id="GO:0004673">
    <property type="term" value="F:protein histidine kinase activity"/>
    <property type="evidence" value="ECO:0007669"/>
    <property type="project" value="UniProtKB-EC"/>
</dbReference>
<dbReference type="InterPro" id="IPR005467">
    <property type="entry name" value="His_kinase_dom"/>
</dbReference>
<dbReference type="RefSeq" id="WP_165235772.1">
    <property type="nucleotide sequence ID" value="NZ_CP049257.1"/>
</dbReference>
<sequence length="297" mass="31115">MKSLRILLGAWTWRGTTLVVLSAPAGAALALVVRARGGSVASAVLAAALLVTGLSAVLLRRAVAARDRALGAVQEELDRLELGQRADRARLHEIDATVAGIASAQQLLSAGIAAERYDALAAMVQAEVQRLQRLLAERAPERRRAVDLDDVVGQIVLAHVARGRRVTWEPSGLRALARGDDVAEVVNVLLENAAVHGGPGRVRVRVAPDATGAGVSVTVSDQGPGVPPELRERLFDWGVSRPGSPGQGIGLHAAAELAHQMGGRLELRPGVRGATFALHLPAAPVEVSRREHVAQAS</sequence>
<evidence type="ECO:0000313" key="9">
    <source>
        <dbReference type="EMBL" id="QIG44410.1"/>
    </source>
</evidence>
<evidence type="ECO:0000259" key="8">
    <source>
        <dbReference type="PROSITE" id="PS50109"/>
    </source>
</evidence>
<evidence type="ECO:0000313" key="10">
    <source>
        <dbReference type="Proteomes" id="UP000502996"/>
    </source>
</evidence>
<keyword evidence="7" id="KW-0812">Transmembrane</keyword>
<dbReference type="KEGG" id="nano:G5V58_17945"/>
<evidence type="ECO:0000256" key="1">
    <source>
        <dbReference type="ARBA" id="ARBA00000085"/>
    </source>
</evidence>
<evidence type="ECO:0000256" key="7">
    <source>
        <dbReference type="SAM" id="Phobius"/>
    </source>
</evidence>
<dbReference type="SMART" id="SM00387">
    <property type="entry name" value="HATPase_c"/>
    <property type="match status" value="1"/>
</dbReference>
<feature type="domain" description="Histidine kinase" evidence="8">
    <location>
        <begin position="89"/>
        <end position="284"/>
    </location>
</feature>
<dbReference type="EMBL" id="CP049257">
    <property type="protein sequence ID" value="QIG44410.1"/>
    <property type="molecule type" value="Genomic_DNA"/>
</dbReference>
<keyword evidence="7" id="KW-1133">Transmembrane helix</keyword>
<dbReference type="GO" id="GO:0000160">
    <property type="term" value="P:phosphorelay signal transduction system"/>
    <property type="evidence" value="ECO:0007669"/>
    <property type="project" value="UniProtKB-KW"/>
</dbReference>
<dbReference type="Proteomes" id="UP000502996">
    <property type="component" value="Chromosome"/>
</dbReference>
<dbReference type="Pfam" id="PF02518">
    <property type="entry name" value="HATPase_c"/>
    <property type="match status" value="1"/>
</dbReference>
<evidence type="ECO:0000256" key="3">
    <source>
        <dbReference type="ARBA" id="ARBA00022553"/>
    </source>
</evidence>
<dbReference type="PANTHER" id="PTHR44936">
    <property type="entry name" value="SENSOR PROTEIN CREC"/>
    <property type="match status" value="1"/>
</dbReference>
<gene>
    <name evidence="9" type="ORF">G5V58_17945</name>
</gene>
<dbReference type="InterPro" id="IPR036890">
    <property type="entry name" value="HATPase_C_sf"/>
</dbReference>
<dbReference type="InterPro" id="IPR050980">
    <property type="entry name" value="2C_sensor_his_kinase"/>
</dbReference>
<dbReference type="PRINTS" id="PR00344">
    <property type="entry name" value="BCTRLSENSOR"/>
</dbReference>
<dbReference type="PANTHER" id="PTHR44936:SF9">
    <property type="entry name" value="SENSOR PROTEIN CREC"/>
    <property type="match status" value="1"/>
</dbReference>
<evidence type="ECO:0000256" key="6">
    <source>
        <dbReference type="ARBA" id="ARBA00023012"/>
    </source>
</evidence>
<keyword evidence="6" id="KW-0902">Two-component regulatory system</keyword>
<dbReference type="SUPFAM" id="SSF55874">
    <property type="entry name" value="ATPase domain of HSP90 chaperone/DNA topoisomerase II/histidine kinase"/>
    <property type="match status" value="1"/>
</dbReference>
<proteinExistence type="predicted"/>
<dbReference type="PROSITE" id="PS50109">
    <property type="entry name" value="HIS_KIN"/>
    <property type="match status" value="1"/>
</dbReference>
<evidence type="ECO:0000256" key="4">
    <source>
        <dbReference type="ARBA" id="ARBA00022679"/>
    </source>
</evidence>
<dbReference type="InterPro" id="IPR004358">
    <property type="entry name" value="Sig_transdc_His_kin-like_C"/>
</dbReference>
<feature type="transmembrane region" description="Helical" evidence="7">
    <location>
        <begin position="40"/>
        <end position="59"/>
    </location>
</feature>
<reference evidence="9 10" key="1">
    <citation type="submission" date="2020-02" db="EMBL/GenBank/DDBJ databases">
        <title>Full genome sequence of Nocardioides sp. R-3366.</title>
        <authorList>
            <person name="Im W.-T."/>
        </authorList>
    </citation>
    <scope>NUCLEOTIDE SEQUENCE [LARGE SCALE GENOMIC DNA]</scope>
    <source>
        <strain evidence="9 10">R-3366</strain>
    </source>
</reference>
<keyword evidence="7" id="KW-0472">Membrane</keyword>
<dbReference type="EC" id="2.7.13.3" evidence="2"/>
<keyword evidence="10" id="KW-1185">Reference proteome</keyword>
<dbReference type="Gene3D" id="3.30.565.10">
    <property type="entry name" value="Histidine kinase-like ATPase, C-terminal domain"/>
    <property type="match status" value="1"/>
</dbReference>
<keyword evidence="4" id="KW-0808">Transferase</keyword>
<organism evidence="9 10">
    <name type="scientific">Nocardioides anomalus</name>
    <dbReference type="NCBI Taxonomy" id="2712223"/>
    <lineage>
        <taxon>Bacteria</taxon>
        <taxon>Bacillati</taxon>
        <taxon>Actinomycetota</taxon>
        <taxon>Actinomycetes</taxon>
        <taxon>Propionibacteriales</taxon>
        <taxon>Nocardioidaceae</taxon>
        <taxon>Nocardioides</taxon>
    </lineage>
</organism>
<name>A0A6G6WH74_9ACTN</name>
<protein>
    <recommendedName>
        <fullName evidence="2">histidine kinase</fullName>
        <ecNumber evidence="2">2.7.13.3</ecNumber>
    </recommendedName>
</protein>
<evidence type="ECO:0000256" key="2">
    <source>
        <dbReference type="ARBA" id="ARBA00012438"/>
    </source>
</evidence>
<keyword evidence="3" id="KW-0597">Phosphoprotein</keyword>
<evidence type="ECO:0000256" key="5">
    <source>
        <dbReference type="ARBA" id="ARBA00022777"/>
    </source>
</evidence>